<dbReference type="PROSITE" id="PS51996">
    <property type="entry name" value="TR_MART"/>
    <property type="match status" value="1"/>
</dbReference>
<evidence type="ECO:0000313" key="7">
    <source>
        <dbReference type="EMBL" id="RBL90523.1"/>
    </source>
</evidence>
<comment type="similarity">
    <text evidence="1">Belongs to the Arg-specific ADP-ribosyltransferase family.</text>
</comment>
<evidence type="ECO:0000313" key="8">
    <source>
        <dbReference type="Proteomes" id="UP000253410"/>
    </source>
</evidence>
<dbReference type="SUPFAM" id="SSF56399">
    <property type="entry name" value="ADP-ribosylation"/>
    <property type="match status" value="1"/>
</dbReference>
<evidence type="ECO:0000256" key="5">
    <source>
        <dbReference type="ARBA" id="ARBA00022695"/>
    </source>
</evidence>
<accession>A0A365XW13</accession>
<keyword evidence="5" id="KW-0548">Nucleotidyltransferase</keyword>
<comment type="caution">
    <text evidence="7">The sequence shown here is derived from an EMBL/GenBank/DDBJ whole genome shotgun (WGS) entry which is preliminary data.</text>
</comment>
<dbReference type="Gene3D" id="3.90.176.10">
    <property type="entry name" value="Toxin ADP-ribosyltransferase, Chain A, domain 1"/>
    <property type="match status" value="1"/>
</dbReference>
<keyword evidence="3" id="KW-0328">Glycosyltransferase</keyword>
<reference evidence="7 8" key="1">
    <citation type="submission" date="2018-05" db="EMBL/GenBank/DDBJ databases">
        <title>Chitinophaga sp. K3CV102501T nov., isolated from isolated from a monsoon evergreen broad-leaved forest soil.</title>
        <authorList>
            <person name="Lv Y."/>
        </authorList>
    </citation>
    <scope>NUCLEOTIDE SEQUENCE [LARGE SCALE GENOMIC DNA]</scope>
    <source>
        <strain evidence="7 8">GDMCC 1.1325</strain>
    </source>
</reference>
<keyword evidence="8" id="KW-1185">Reference proteome</keyword>
<dbReference type="Proteomes" id="UP000253410">
    <property type="component" value="Unassembled WGS sequence"/>
</dbReference>
<sequence>MALQLIDSFTIDNANGSPTLQLCMGDLTNLSSEDAVDFLVVSASPGDYSASSGSLIGSLAQAGVSVQQLSNNKAANYEPKIPCWISNTISSSNSGIQFNRILLFEPTNPSTDAAGLVWTIFQALNCFQGGSNTTVALPMVCTGSGGASYQDIIQALFYAATFAGSLSAFSMPVIKLVAYDNDKLNQVQPTFSTLKNYYQNLVNLDLPGNYQSYAPDAWSAVQGISLPDRLTKRQAFAVRMWTSNYYGMINSTLRNGSSDQNYYTLMPLFSAIDSGLANIAAFQGETYRGESHMSPQRLAQYQVGANILELGYTSSAQPAGSWYNGASYKFNINGLNSHSIAFLSVYPGEDEYLYARNMTSTVTERSCNDGNSQCTFTMQQTTINYCSADLEEFISKTVIAIY</sequence>
<name>A0A365XW13_9BACT</name>
<dbReference type="GO" id="GO:0106274">
    <property type="term" value="F:NAD+-protein-arginine ADP-ribosyltransferase activity"/>
    <property type="evidence" value="ECO:0007669"/>
    <property type="project" value="UniProtKB-EC"/>
</dbReference>
<comment type="catalytic activity">
    <reaction evidence="6">
        <text>L-arginyl-[protein] + NAD(+) = N(omega)-(ADP-D-ribosyl)-L-arginyl-[protein] + nicotinamide + H(+)</text>
        <dbReference type="Rhea" id="RHEA:19149"/>
        <dbReference type="Rhea" id="RHEA-COMP:10532"/>
        <dbReference type="Rhea" id="RHEA-COMP:15087"/>
        <dbReference type="ChEBI" id="CHEBI:15378"/>
        <dbReference type="ChEBI" id="CHEBI:17154"/>
        <dbReference type="ChEBI" id="CHEBI:29965"/>
        <dbReference type="ChEBI" id="CHEBI:57540"/>
        <dbReference type="ChEBI" id="CHEBI:142554"/>
        <dbReference type="EC" id="2.4.2.31"/>
    </reaction>
</comment>
<protein>
    <recommendedName>
        <fullName evidence="2">NAD(+)--protein-arginine ADP-ribosyltransferase</fullName>
        <ecNumber evidence="2">2.4.2.31</ecNumber>
    </recommendedName>
</protein>
<dbReference type="InterPro" id="IPR000768">
    <property type="entry name" value="ART"/>
</dbReference>
<dbReference type="AlphaFoldDB" id="A0A365XW13"/>
<organism evidence="7 8">
    <name type="scientific">Chitinophaga flava</name>
    <dbReference type="NCBI Taxonomy" id="2259036"/>
    <lineage>
        <taxon>Bacteria</taxon>
        <taxon>Pseudomonadati</taxon>
        <taxon>Bacteroidota</taxon>
        <taxon>Chitinophagia</taxon>
        <taxon>Chitinophagales</taxon>
        <taxon>Chitinophagaceae</taxon>
        <taxon>Chitinophaga</taxon>
    </lineage>
</organism>
<dbReference type="Pfam" id="PF01129">
    <property type="entry name" value="ART"/>
    <property type="match status" value="1"/>
</dbReference>
<evidence type="ECO:0000256" key="1">
    <source>
        <dbReference type="ARBA" id="ARBA00009558"/>
    </source>
</evidence>
<evidence type="ECO:0000256" key="2">
    <source>
        <dbReference type="ARBA" id="ARBA00012031"/>
    </source>
</evidence>
<dbReference type="EMBL" id="QFFJ01000002">
    <property type="protein sequence ID" value="RBL90523.1"/>
    <property type="molecule type" value="Genomic_DNA"/>
</dbReference>
<gene>
    <name evidence="7" type="ORF">DF182_29135</name>
</gene>
<dbReference type="RefSeq" id="WP_113619272.1">
    <property type="nucleotide sequence ID" value="NZ_QFFJ01000002.1"/>
</dbReference>
<proteinExistence type="inferred from homology"/>
<keyword evidence="4" id="KW-0808">Transferase</keyword>
<evidence type="ECO:0000256" key="6">
    <source>
        <dbReference type="ARBA" id="ARBA00047597"/>
    </source>
</evidence>
<dbReference type="GO" id="GO:0016779">
    <property type="term" value="F:nucleotidyltransferase activity"/>
    <property type="evidence" value="ECO:0007669"/>
    <property type="project" value="UniProtKB-KW"/>
</dbReference>
<evidence type="ECO:0000256" key="3">
    <source>
        <dbReference type="ARBA" id="ARBA00022676"/>
    </source>
</evidence>
<evidence type="ECO:0000256" key="4">
    <source>
        <dbReference type="ARBA" id="ARBA00022679"/>
    </source>
</evidence>
<dbReference type="OrthoDB" id="650287at2"/>
<dbReference type="EC" id="2.4.2.31" evidence="2"/>